<dbReference type="EMBL" id="HBEF01016945">
    <property type="protein sequence ID" value="CAD8338445.1"/>
    <property type="molecule type" value="Transcribed_RNA"/>
</dbReference>
<evidence type="ECO:0000313" key="2">
    <source>
        <dbReference type="EMBL" id="CAD8338445.1"/>
    </source>
</evidence>
<organism evidence="2">
    <name type="scientific">Craspedostauros australis</name>
    <dbReference type="NCBI Taxonomy" id="1486917"/>
    <lineage>
        <taxon>Eukaryota</taxon>
        <taxon>Sar</taxon>
        <taxon>Stramenopiles</taxon>
        <taxon>Ochrophyta</taxon>
        <taxon>Bacillariophyta</taxon>
        <taxon>Bacillariophyceae</taxon>
        <taxon>Bacillariophycidae</taxon>
        <taxon>Naviculales</taxon>
        <taxon>Naviculaceae</taxon>
        <taxon>Craspedostauros</taxon>
    </lineage>
</organism>
<feature type="region of interest" description="Disordered" evidence="1">
    <location>
        <begin position="1"/>
        <end position="26"/>
    </location>
</feature>
<protein>
    <submittedName>
        <fullName evidence="2">Uncharacterized protein</fullName>
    </submittedName>
</protein>
<gene>
    <name evidence="2" type="ORF">CAUS1442_LOCUS10574</name>
</gene>
<name>A0A7R9ZPR7_9STRA</name>
<proteinExistence type="predicted"/>
<dbReference type="AlphaFoldDB" id="A0A7R9ZPR7"/>
<sequence>MTISTCAPASDRQRSRDGLCYGSDEDGFPPRRSMEWRVPSAWISDMTSTGAAGLPASLRAHHEDATKGVAGFLQASSAMTILEMASAIKAFRLPWRRMTNAVALDIGNHPRSNMLRLFECEYISHHQLLSLLPFNLILCWLVIDLFS</sequence>
<reference evidence="2" key="1">
    <citation type="submission" date="2021-01" db="EMBL/GenBank/DDBJ databases">
        <authorList>
            <person name="Corre E."/>
            <person name="Pelletier E."/>
            <person name="Niang G."/>
            <person name="Scheremetjew M."/>
            <person name="Finn R."/>
            <person name="Kale V."/>
            <person name="Holt S."/>
            <person name="Cochrane G."/>
            <person name="Meng A."/>
            <person name="Brown T."/>
            <person name="Cohen L."/>
        </authorList>
    </citation>
    <scope>NUCLEOTIDE SEQUENCE</scope>
    <source>
        <strain evidence="2">CCMP3328</strain>
    </source>
</reference>
<evidence type="ECO:0000256" key="1">
    <source>
        <dbReference type="SAM" id="MobiDB-lite"/>
    </source>
</evidence>
<accession>A0A7R9ZPR7</accession>